<dbReference type="InterPro" id="IPR003599">
    <property type="entry name" value="Ig_sub"/>
</dbReference>
<feature type="region of interest" description="Disordered" evidence="2">
    <location>
        <begin position="679"/>
        <end position="719"/>
    </location>
</feature>
<evidence type="ECO:0000313" key="7">
    <source>
        <dbReference type="Proteomes" id="UP000719412"/>
    </source>
</evidence>
<dbReference type="SMART" id="SM00408">
    <property type="entry name" value="IGc2"/>
    <property type="match status" value="2"/>
</dbReference>
<feature type="compositionally biased region" description="Basic and acidic residues" evidence="2">
    <location>
        <begin position="546"/>
        <end position="557"/>
    </location>
</feature>
<keyword evidence="3" id="KW-0812">Transmembrane</keyword>
<evidence type="ECO:0000259" key="5">
    <source>
        <dbReference type="PROSITE" id="PS50835"/>
    </source>
</evidence>
<keyword evidence="3" id="KW-1133">Transmembrane helix</keyword>
<feature type="chain" id="PRO_5035284887" description="Ig-like domain-containing protein" evidence="4">
    <location>
        <begin position="20"/>
        <end position="734"/>
    </location>
</feature>
<evidence type="ECO:0000256" key="3">
    <source>
        <dbReference type="SAM" id="Phobius"/>
    </source>
</evidence>
<dbReference type="Pfam" id="PF00047">
    <property type="entry name" value="ig"/>
    <property type="match status" value="1"/>
</dbReference>
<feature type="compositionally biased region" description="Polar residues" evidence="2">
    <location>
        <begin position="707"/>
        <end position="719"/>
    </location>
</feature>
<dbReference type="InterPro" id="IPR007110">
    <property type="entry name" value="Ig-like_dom"/>
</dbReference>
<dbReference type="PANTHER" id="PTHR11422">
    <property type="entry name" value="T-CELL SURFACE GLYCOPROTEIN CD4"/>
    <property type="match status" value="1"/>
</dbReference>
<feature type="coiled-coil region" evidence="1">
    <location>
        <begin position="504"/>
        <end position="531"/>
    </location>
</feature>
<organism evidence="6 7">
    <name type="scientific">Tenebrio molitor</name>
    <name type="common">Yellow mealworm beetle</name>
    <dbReference type="NCBI Taxonomy" id="7067"/>
    <lineage>
        <taxon>Eukaryota</taxon>
        <taxon>Metazoa</taxon>
        <taxon>Ecdysozoa</taxon>
        <taxon>Arthropoda</taxon>
        <taxon>Hexapoda</taxon>
        <taxon>Insecta</taxon>
        <taxon>Pterygota</taxon>
        <taxon>Neoptera</taxon>
        <taxon>Endopterygota</taxon>
        <taxon>Coleoptera</taxon>
        <taxon>Polyphaga</taxon>
        <taxon>Cucujiformia</taxon>
        <taxon>Tenebrionidae</taxon>
        <taxon>Tenebrio</taxon>
    </lineage>
</organism>
<feature type="compositionally biased region" description="Acidic residues" evidence="2">
    <location>
        <begin position="681"/>
        <end position="691"/>
    </location>
</feature>
<dbReference type="PROSITE" id="PS50835">
    <property type="entry name" value="IG_LIKE"/>
    <property type="match status" value="2"/>
</dbReference>
<dbReference type="SMART" id="SM00409">
    <property type="entry name" value="IG"/>
    <property type="match status" value="2"/>
</dbReference>
<name>A0A8J6HJW1_TENMO</name>
<evidence type="ECO:0000256" key="1">
    <source>
        <dbReference type="SAM" id="Coils"/>
    </source>
</evidence>
<protein>
    <recommendedName>
        <fullName evidence="5">Ig-like domain-containing protein</fullName>
    </recommendedName>
</protein>
<dbReference type="Gene3D" id="2.60.40.10">
    <property type="entry name" value="Immunoglobulins"/>
    <property type="match status" value="2"/>
</dbReference>
<keyword evidence="3" id="KW-0472">Membrane</keyword>
<evidence type="ECO:0000256" key="2">
    <source>
        <dbReference type="SAM" id="MobiDB-lite"/>
    </source>
</evidence>
<sequence length="734" mass="82635">MCLLKSAMAVTVIVQVAFGEAVTLLCKSNDQDHVFFYWHFNEQNIVIGPSNKYDIRKYKYQVLSGNLTIRAATKEEEGVYNCVSRGIEEDDIKVDSVQVAVLEKEDNISEIWRPGRPMMRSSSTDPALWILVIQNFPSVSTKMLEPVIYAISKRTLCTELLDKPISRETVRILRVPSSSKTFNTASSCSTVLTFLGVPLNFFFELAASDPFLDPERLISGLFYDPDDFVFVEIIHGTTLLLHVHCSHIAQNKTKLSLTSFPTTRYAFAKFILIGAMTSGRPSTSAEITRHSVLTLLSNIFKINRSFGPDNCAKMCLQTRCTLVVVAAFLLNLLHKIGTSAISEVLVQVPVGETVTLMCQSNDENHNFFYWYLNEKNIIVGPSNTYDIGKFKYEVLSGNLTIKAVSKNEEGVYNCVSRGVADDDVNIRSVRMVVQGDWEEVYETDPYRVIAVHDMTEEKLLCSKYEVLLYKNGLKPAVIRKSKTKTKSRKSNGETKADNTLEYENDNLKRIINLMEVKNRVLEENCNLLKEKNFYFESRLKQIEMESDVSDKEGRLEKDSEEEESDESHKSKSLKDRISGVLFGVALPKLPHILGKIKEKKNEIKSFIEEHGNEGIDCPMQDGGINCPLKNGKFKETIAAVKVNLFRVVVVLGTLMVISGVGYAGYRIWKNRYRHPSYLVPSEDDDEEDSGDELFRAPGTSRGAANPLISNSTESFETPGISTDFRSILDTANNK</sequence>
<dbReference type="InterPro" id="IPR013783">
    <property type="entry name" value="Ig-like_fold"/>
</dbReference>
<dbReference type="Pfam" id="PF13927">
    <property type="entry name" value="Ig_3"/>
    <property type="match status" value="1"/>
</dbReference>
<feature type="signal peptide" evidence="4">
    <location>
        <begin position="1"/>
        <end position="19"/>
    </location>
</feature>
<dbReference type="InterPro" id="IPR013151">
    <property type="entry name" value="Immunoglobulin_dom"/>
</dbReference>
<keyword evidence="1" id="KW-0175">Coiled coil</keyword>
<reference evidence="6" key="2">
    <citation type="submission" date="2021-08" db="EMBL/GenBank/DDBJ databases">
        <authorList>
            <person name="Eriksson T."/>
        </authorList>
    </citation>
    <scope>NUCLEOTIDE SEQUENCE</scope>
    <source>
        <strain evidence="6">Stoneville</strain>
        <tissue evidence="6">Whole head</tissue>
    </source>
</reference>
<evidence type="ECO:0000256" key="4">
    <source>
        <dbReference type="SAM" id="SignalP"/>
    </source>
</evidence>
<dbReference type="PANTHER" id="PTHR11422:SF10">
    <property type="entry name" value="IG-LIKE DOMAIN-CONTAINING PROTEIN"/>
    <property type="match status" value="1"/>
</dbReference>
<feature type="domain" description="Ig-like" evidence="5">
    <location>
        <begin position="351"/>
        <end position="425"/>
    </location>
</feature>
<reference evidence="6" key="1">
    <citation type="journal article" date="2020" name="J Insects Food Feed">
        <title>The yellow mealworm (Tenebrio molitor) genome: a resource for the emerging insects as food and feed industry.</title>
        <authorList>
            <person name="Eriksson T."/>
            <person name="Andere A."/>
            <person name="Kelstrup H."/>
            <person name="Emery V."/>
            <person name="Picard C."/>
        </authorList>
    </citation>
    <scope>NUCLEOTIDE SEQUENCE</scope>
    <source>
        <strain evidence="6">Stoneville</strain>
        <tissue evidence="6">Whole head</tissue>
    </source>
</reference>
<dbReference type="SUPFAM" id="SSF48726">
    <property type="entry name" value="Immunoglobulin"/>
    <property type="match status" value="2"/>
</dbReference>
<dbReference type="AlphaFoldDB" id="A0A8J6HJW1"/>
<comment type="caution">
    <text evidence="6">The sequence shown here is derived from an EMBL/GenBank/DDBJ whole genome shotgun (WGS) entry which is preliminary data.</text>
</comment>
<dbReference type="InterPro" id="IPR003598">
    <property type="entry name" value="Ig_sub2"/>
</dbReference>
<evidence type="ECO:0000313" key="6">
    <source>
        <dbReference type="EMBL" id="KAH0815426.1"/>
    </source>
</evidence>
<feature type="transmembrane region" description="Helical" evidence="3">
    <location>
        <begin position="644"/>
        <end position="665"/>
    </location>
</feature>
<feature type="region of interest" description="Disordered" evidence="2">
    <location>
        <begin position="546"/>
        <end position="572"/>
    </location>
</feature>
<proteinExistence type="predicted"/>
<keyword evidence="7" id="KW-1185">Reference proteome</keyword>
<gene>
    <name evidence="6" type="ORF">GEV33_007364</name>
</gene>
<dbReference type="InterPro" id="IPR036179">
    <property type="entry name" value="Ig-like_dom_sf"/>
</dbReference>
<feature type="domain" description="Ig-like" evidence="5">
    <location>
        <begin position="19"/>
        <end position="100"/>
    </location>
</feature>
<dbReference type="Proteomes" id="UP000719412">
    <property type="component" value="Unassembled WGS sequence"/>
</dbReference>
<dbReference type="EMBL" id="JABDTM020023105">
    <property type="protein sequence ID" value="KAH0815426.1"/>
    <property type="molecule type" value="Genomic_DNA"/>
</dbReference>
<keyword evidence="4" id="KW-0732">Signal</keyword>
<accession>A0A8J6HJW1</accession>